<comment type="caution">
    <text evidence="7">The sequence shown here is derived from an EMBL/GenBank/DDBJ whole genome shotgun (WGS) entry which is preliminary data.</text>
</comment>
<evidence type="ECO:0000256" key="2">
    <source>
        <dbReference type="ARBA" id="ARBA00022630"/>
    </source>
</evidence>
<dbReference type="RefSeq" id="WP_169259351.1">
    <property type="nucleotide sequence ID" value="NZ_WTVQ01000006.1"/>
</dbReference>
<feature type="domain" description="Glucose-methanol-choline oxidoreductase C-terminal" evidence="6">
    <location>
        <begin position="397"/>
        <end position="509"/>
    </location>
</feature>
<keyword evidence="3" id="KW-0274">FAD</keyword>
<gene>
    <name evidence="7" type="ORF">GPA25_05465</name>
</gene>
<accession>A0ABX1Q9M4</accession>
<evidence type="ECO:0000256" key="3">
    <source>
        <dbReference type="ARBA" id="ARBA00022827"/>
    </source>
</evidence>
<dbReference type="Gene3D" id="3.50.50.60">
    <property type="entry name" value="FAD/NAD(P)-binding domain"/>
    <property type="match status" value="2"/>
</dbReference>
<reference evidence="7 8" key="1">
    <citation type="submission" date="2019-12" db="EMBL/GenBank/DDBJ databases">
        <title>Comparative genomics gives insights into the taxonomy of the Azoarcus-Aromatoleum group and reveals separate origins of nif in the plant-associated Azoarcus and non-plant-associated Aromatoleum sub-groups.</title>
        <authorList>
            <person name="Lafos M."/>
            <person name="Maluk M."/>
            <person name="Batista M."/>
            <person name="Junghare M."/>
            <person name="Carmona M."/>
            <person name="Faoro H."/>
            <person name="Cruz L.M."/>
            <person name="Battistoni F."/>
            <person name="De Souza E."/>
            <person name="Pedrosa F."/>
            <person name="Chen W.-M."/>
            <person name="Poole P.S."/>
            <person name="Dixon R.A."/>
            <person name="James E.K."/>
        </authorList>
    </citation>
    <scope>NUCLEOTIDE SEQUENCE [LARGE SCALE GENOMIC DNA]</scope>
    <source>
        <strain evidence="7 8">22Lin</strain>
    </source>
</reference>
<dbReference type="InterPro" id="IPR036188">
    <property type="entry name" value="FAD/NAD-bd_sf"/>
</dbReference>
<keyword evidence="2" id="KW-0285">Flavoprotein</keyword>
<proteinExistence type="inferred from homology"/>
<evidence type="ECO:0000313" key="7">
    <source>
        <dbReference type="EMBL" id="NMG74202.1"/>
    </source>
</evidence>
<dbReference type="EMBL" id="WTVQ01000006">
    <property type="protein sequence ID" value="NMG74202.1"/>
    <property type="molecule type" value="Genomic_DNA"/>
</dbReference>
<sequence>MAAIFDLNDEEVVVIIGSGAGGGTLANELAQKGVNKIVVLEAGKQFTFDDIENDEFAMFLKLSWLDKRVARGAWSVTDTGPNLPAWIVKGVGGSTMHWAGVSLRFKPYEFKTRTTYGDIPGANVLDWPISYEDLAPYYDRAVQKMGVSGVAGGMPQLPESNLAKVAIAGAKKIGYKDFTHPMAINSQAYDGRPACQVIGFCMQGCKIGAKWSTAYTEIPRALKTGRVELRPESMVLQVQHDKSGKVSGVLYADKNGNKHLQKARLVAVAANSIESPRLLLNSASSIFPNGLANSSGQVGKNYMAHATQGLLSVHEKPVNMHRSNAVAAIIGDEAKNDPSRGFYGGYYFEVLQLGLPFTVAFLRPPAGWGRELSSAAEAYDHMTGVWTCGEQLASEGNRVYLHATEKDQYGLPVPIVSNSDHDNDAMLRRHGAVQWRKINEALGAHRTLEMPTWSSSHNMGTNRMSAKAQDGVVNKWGQAHDVKNLFISDGSQFTSSAAANPTLTIVSLAIRQAEYIADQMKKGEI</sequence>
<evidence type="ECO:0000256" key="4">
    <source>
        <dbReference type="ARBA" id="ARBA00023002"/>
    </source>
</evidence>
<dbReference type="InterPro" id="IPR007867">
    <property type="entry name" value="GMC_OxRtase_C"/>
</dbReference>
<dbReference type="SUPFAM" id="SSF54373">
    <property type="entry name" value="FAD-linked reductases, C-terminal domain"/>
    <property type="match status" value="1"/>
</dbReference>
<dbReference type="Pfam" id="PF05199">
    <property type="entry name" value="GMC_oxred_C"/>
    <property type="match status" value="1"/>
</dbReference>
<dbReference type="SUPFAM" id="SSF51905">
    <property type="entry name" value="FAD/NAD(P)-binding domain"/>
    <property type="match status" value="1"/>
</dbReference>
<dbReference type="Proteomes" id="UP000648984">
    <property type="component" value="Unassembled WGS sequence"/>
</dbReference>
<dbReference type="InterPro" id="IPR000172">
    <property type="entry name" value="GMC_OxRdtase_N"/>
</dbReference>
<feature type="domain" description="Glucose-methanol-choline oxidoreductase N-terminal" evidence="5">
    <location>
        <begin position="129"/>
        <end position="306"/>
    </location>
</feature>
<dbReference type="Pfam" id="PF00732">
    <property type="entry name" value="GMC_oxred_N"/>
    <property type="match status" value="1"/>
</dbReference>
<name>A0ABX1Q9M4_9RHOO</name>
<keyword evidence="4" id="KW-0560">Oxidoreductase</keyword>
<dbReference type="PANTHER" id="PTHR46056">
    <property type="entry name" value="LONG-CHAIN-ALCOHOL OXIDASE"/>
    <property type="match status" value="1"/>
</dbReference>
<dbReference type="PANTHER" id="PTHR46056:SF12">
    <property type="entry name" value="LONG-CHAIN-ALCOHOL OXIDASE"/>
    <property type="match status" value="1"/>
</dbReference>
<keyword evidence="8" id="KW-1185">Reference proteome</keyword>
<comment type="similarity">
    <text evidence="1">Belongs to the GMC oxidoreductase family.</text>
</comment>
<organism evidence="7 8">
    <name type="scientific">Aromatoleum diolicum</name>
    <dbReference type="NCBI Taxonomy" id="75796"/>
    <lineage>
        <taxon>Bacteria</taxon>
        <taxon>Pseudomonadati</taxon>
        <taxon>Pseudomonadota</taxon>
        <taxon>Betaproteobacteria</taxon>
        <taxon>Rhodocyclales</taxon>
        <taxon>Rhodocyclaceae</taxon>
        <taxon>Aromatoleum</taxon>
    </lineage>
</organism>
<protein>
    <submittedName>
        <fullName evidence="7">GMC family oxidoreductase</fullName>
    </submittedName>
</protein>
<evidence type="ECO:0000313" key="8">
    <source>
        <dbReference type="Proteomes" id="UP000648984"/>
    </source>
</evidence>
<evidence type="ECO:0000259" key="6">
    <source>
        <dbReference type="Pfam" id="PF05199"/>
    </source>
</evidence>
<evidence type="ECO:0000259" key="5">
    <source>
        <dbReference type="Pfam" id="PF00732"/>
    </source>
</evidence>
<evidence type="ECO:0000256" key="1">
    <source>
        <dbReference type="ARBA" id="ARBA00010790"/>
    </source>
</evidence>